<dbReference type="EMBL" id="CM023488">
    <property type="protein sequence ID" value="KAH6924966.1"/>
    <property type="molecule type" value="Genomic_DNA"/>
</dbReference>
<comment type="caution">
    <text evidence="1">The sequence shown here is derived from an EMBL/GenBank/DDBJ whole genome shotgun (WGS) entry which is preliminary data.</text>
</comment>
<accession>A0ACB7RTE9</accession>
<protein>
    <submittedName>
        <fullName evidence="1">Uncharacterized protein</fullName>
    </submittedName>
</protein>
<proteinExistence type="predicted"/>
<organism evidence="1 2">
    <name type="scientific">Hyalomma asiaticum</name>
    <name type="common">Tick</name>
    <dbReference type="NCBI Taxonomy" id="266040"/>
    <lineage>
        <taxon>Eukaryota</taxon>
        <taxon>Metazoa</taxon>
        <taxon>Ecdysozoa</taxon>
        <taxon>Arthropoda</taxon>
        <taxon>Chelicerata</taxon>
        <taxon>Arachnida</taxon>
        <taxon>Acari</taxon>
        <taxon>Parasitiformes</taxon>
        <taxon>Ixodida</taxon>
        <taxon>Ixodoidea</taxon>
        <taxon>Ixodidae</taxon>
        <taxon>Hyalomminae</taxon>
        <taxon>Hyalomma</taxon>
    </lineage>
</organism>
<dbReference type="Proteomes" id="UP000821845">
    <property type="component" value="Chromosome 8"/>
</dbReference>
<evidence type="ECO:0000313" key="1">
    <source>
        <dbReference type="EMBL" id="KAH6924966.1"/>
    </source>
</evidence>
<name>A0ACB7RTE9_HYAAI</name>
<keyword evidence="2" id="KW-1185">Reference proteome</keyword>
<gene>
    <name evidence="1" type="ORF">HPB50_027037</name>
</gene>
<evidence type="ECO:0000313" key="2">
    <source>
        <dbReference type="Proteomes" id="UP000821845"/>
    </source>
</evidence>
<sequence>MGAAAASIDIVTEHMKVRKQFGKPLASYQHSQFCLARMATKLQSARLIVRKAAEAIDQDRPEKVTMSAMAKLHGTEESFKITNQALQMLGGYGFIKEYPVQQYLRDLRAHMIIEVIASEIRDLLVAPPAENAYTTLKQLLISRLTPSEPQRLQQLLHHTELGDRAPSQLLRHMRQLLHTAGATTTDADSRLLRELFLQRLPVNVRMVLASATDKRLSQLAELADSVLAVAPPSVAALQPDIVGRAPTTELHDIREQISRLADTLAAMQARSTPEERQPTIGLSGEQIQMQRIAAEFAEKEMLPNMMEWDEKEHFPVDAMRKAAGLGFGAIYISDQYGGSGLSRLDASVIFEALSKGCVSTTAYISIHNMALWMIDAFGNHDQKLKWLPELCTMEKFASYCLTEPGAIVTRKMQVQSTNDVKIYNLSAGRSLPEWLSDRKKRLLAKKHSEIRHRVQLIQDFEMPVVSTNVAMSRDGQYAMVTGTYKPRVRCYELSQLSMKFERCFDSDVVTFDILSDDYTKVVFLHCDRYVEFHAAYGRYHRVRIPRFGRDMAYLPATCELYFGCDGPEVYRLSLDQGRFMNPIITEATAVNACRVNTCHNLVCLGTQEGKVEAFDPRSRSRVGVLDCALNSVTENTEVEGMPSVTALTFKDALTLGVGTATGQVLLFDIRSDKPLLVKDHLYGLPIRKIAFHPSADVVMSMDSKVLKLWDRTSGKAFTSVTPGVDLNDLCLVGSSGLFFLANEDKKVLSYYIPSLGPAPLWCHSLDSMTEELEETHHNTVYDDYKFITQRELENLGLGHLVGTNLLRAYMHGYFLDVRLYHRAKALVQPFAYDQYRRSKIRDTVEAARKNRVESKLMLPVVNRELAKKLQEAAEPVAARAKRASRTAAILEDTRFKAIFENPDFEVDPSSDEYRLLNPLVKSLDKQQKKVAQVEMQGNDIMGLLSPVEQKGSTSEDESSDDDRTWVKEVRKQHCMMKQEAKSAARVPKMYELKSGVNIHDGLLCGGSESVDSVKKQQKAAKKLTLAQRLERNGAGAAVDSSGNRTMTFKLRKTKVEQDREEEVKAHMLERRKARRPAKGLKMSRAGLP</sequence>
<reference evidence="1" key="1">
    <citation type="submission" date="2020-05" db="EMBL/GenBank/DDBJ databases">
        <title>Large-scale comparative analyses of tick genomes elucidate their genetic diversity and vector capacities.</title>
        <authorList>
            <person name="Jia N."/>
            <person name="Wang J."/>
            <person name="Shi W."/>
            <person name="Du L."/>
            <person name="Sun Y."/>
            <person name="Zhan W."/>
            <person name="Jiang J."/>
            <person name="Wang Q."/>
            <person name="Zhang B."/>
            <person name="Ji P."/>
            <person name="Sakyi L.B."/>
            <person name="Cui X."/>
            <person name="Yuan T."/>
            <person name="Jiang B."/>
            <person name="Yang W."/>
            <person name="Lam T.T.-Y."/>
            <person name="Chang Q."/>
            <person name="Ding S."/>
            <person name="Wang X."/>
            <person name="Zhu J."/>
            <person name="Ruan X."/>
            <person name="Zhao L."/>
            <person name="Wei J."/>
            <person name="Que T."/>
            <person name="Du C."/>
            <person name="Cheng J."/>
            <person name="Dai P."/>
            <person name="Han X."/>
            <person name="Huang E."/>
            <person name="Gao Y."/>
            <person name="Liu J."/>
            <person name="Shao H."/>
            <person name="Ye R."/>
            <person name="Li L."/>
            <person name="Wei W."/>
            <person name="Wang X."/>
            <person name="Wang C."/>
            <person name="Yang T."/>
            <person name="Huo Q."/>
            <person name="Li W."/>
            <person name="Guo W."/>
            <person name="Chen H."/>
            <person name="Zhou L."/>
            <person name="Ni X."/>
            <person name="Tian J."/>
            <person name="Zhou Y."/>
            <person name="Sheng Y."/>
            <person name="Liu T."/>
            <person name="Pan Y."/>
            <person name="Xia L."/>
            <person name="Li J."/>
            <person name="Zhao F."/>
            <person name="Cao W."/>
        </authorList>
    </citation>
    <scope>NUCLEOTIDE SEQUENCE</scope>
    <source>
        <strain evidence="1">Hyas-2018</strain>
    </source>
</reference>